<protein>
    <submittedName>
        <fullName evidence="3">Uncharacterized protein</fullName>
    </submittedName>
</protein>
<comment type="caution">
    <text evidence="3">The sequence shown here is derived from an EMBL/GenBank/DDBJ whole genome shotgun (WGS) entry which is preliminary data.</text>
</comment>
<feature type="chain" id="PRO_5022794014" evidence="2">
    <location>
        <begin position="26"/>
        <end position="124"/>
    </location>
</feature>
<organism evidence="3 4">
    <name type="scientific">Puccinia graminis f. sp. tritici</name>
    <dbReference type="NCBI Taxonomy" id="56615"/>
    <lineage>
        <taxon>Eukaryota</taxon>
        <taxon>Fungi</taxon>
        <taxon>Dikarya</taxon>
        <taxon>Basidiomycota</taxon>
        <taxon>Pucciniomycotina</taxon>
        <taxon>Pucciniomycetes</taxon>
        <taxon>Pucciniales</taxon>
        <taxon>Pucciniaceae</taxon>
        <taxon>Puccinia</taxon>
    </lineage>
</organism>
<dbReference type="Proteomes" id="UP000325313">
    <property type="component" value="Unassembled WGS sequence"/>
</dbReference>
<evidence type="ECO:0000313" key="4">
    <source>
        <dbReference type="Proteomes" id="UP000325313"/>
    </source>
</evidence>
<dbReference type="EMBL" id="VDEP01000208">
    <property type="protein sequence ID" value="KAA1123531.1"/>
    <property type="molecule type" value="Genomic_DNA"/>
</dbReference>
<feature type="signal peptide" evidence="2">
    <location>
        <begin position="1"/>
        <end position="25"/>
    </location>
</feature>
<name>A0A5B0RCJ9_PUCGR</name>
<dbReference type="AlphaFoldDB" id="A0A5B0RCJ9"/>
<feature type="compositionally biased region" description="Low complexity" evidence="1">
    <location>
        <begin position="108"/>
        <end position="124"/>
    </location>
</feature>
<reference evidence="3 4" key="1">
    <citation type="submission" date="2019-05" db="EMBL/GenBank/DDBJ databases">
        <title>Emergence of the Ug99 lineage of the wheat stem rust pathogen through somatic hybridization.</title>
        <authorList>
            <person name="Li F."/>
            <person name="Upadhyaya N.M."/>
            <person name="Sperschneider J."/>
            <person name="Matny O."/>
            <person name="Nguyen-Phuc H."/>
            <person name="Mago R."/>
            <person name="Raley C."/>
            <person name="Miller M.E."/>
            <person name="Silverstein K.A.T."/>
            <person name="Henningsen E."/>
            <person name="Hirsch C.D."/>
            <person name="Visser B."/>
            <person name="Pretorius Z.A."/>
            <person name="Steffenson B.J."/>
            <person name="Schwessinger B."/>
            <person name="Dodds P.N."/>
            <person name="Figueroa M."/>
        </authorList>
    </citation>
    <scope>NUCLEOTIDE SEQUENCE [LARGE SCALE GENOMIC DNA]</scope>
    <source>
        <strain evidence="3 4">Ug99</strain>
    </source>
</reference>
<feature type="region of interest" description="Disordered" evidence="1">
    <location>
        <begin position="99"/>
        <end position="124"/>
    </location>
</feature>
<evidence type="ECO:0000256" key="1">
    <source>
        <dbReference type="SAM" id="MobiDB-lite"/>
    </source>
</evidence>
<evidence type="ECO:0000256" key="2">
    <source>
        <dbReference type="SAM" id="SignalP"/>
    </source>
</evidence>
<proteinExistence type="predicted"/>
<sequence length="124" mass="13286">MQVQSGVLIAASMSILLLLLTQLHATQPPTSWLICPECKSRPMTLEPVIVKETGQAASRTEGCWEAGCTGRVKTRLYHCVSCKQSQVVPVEGCTIHRGVPPPYNIRKGPSQSGSNPPGSTSDTI</sequence>
<evidence type="ECO:0000313" key="3">
    <source>
        <dbReference type="EMBL" id="KAA1123531.1"/>
    </source>
</evidence>
<keyword evidence="2" id="KW-0732">Signal</keyword>
<gene>
    <name evidence="3" type="ORF">PGTUg99_025033</name>
</gene>
<accession>A0A5B0RCJ9</accession>